<feature type="region of interest" description="Disordered" evidence="2">
    <location>
        <begin position="1"/>
        <end position="39"/>
    </location>
</feature>
<evidence type="ECO:0000313" key="3">
    <source>
        <dbReference type="EMBL" id="KAJ9178971.1"/>
    </source>
</evidence>
<proteinExistence type="inferred from homology"/>
<accession>A0ABQ9MIT1</accession>
<evidence type="ECO:0000313" key="4">
    <source>
        <dbReference type="Proteomes" id="UP001174677"/>
    </source>
</evidence>
<keyword evidence="1" id="KW-0472">Membrane</keyword>
<dbReference type="InterPro" id="IPR027705">
    <property type="entry name" value="Flotillin_fam"/>
</dbReference>
<organism evidence="3 4">
    <name type="scientific">Hevea brasiliensis</name>
    <name type="common">Para rubber tree</name>
    <name type="synonym">Siphonia brasiliensis</name>
    <dbReference type="NCBI Taxonomy" id="3981"/>
    <lineage>
        <taxon>Eukaryota</taxon>
        <taxon>Viridiplantae</taxon>
        <taxon>Streptophyta</taxon>
        <taxon>Embryophyta</taxon>
        <taxon>Tracheophyta</taxon>
        <taxon>Spermatophyta</taxon>
        <taxon>Magnoliopsida</taxon>
        <taxon>eudicotyledons</taxon>
        <taxon>Gunneridae</taxon>
        <taxon>Pentapetalae</taxon>
        <taxon>rosids</taxon>
        <taxon>fabids</taxon>
        <taxon>Malpighiales</taxon>
        <taxon>Euphorbiaceae</taxon>
        <taxon>Crotonoideae</taxon>
        <taxon>Micrandreae</taxon>
        <taxon>Hevea</taxon>
    </lineage>
</organism>
<name>A0ABQ9MIT1_HEVBR</name>
<feature type="compositionally biased region" description="Basic and acidic residues" evidence="2">
    <location>
        <begin position="1"/>
        <end position="11"/>
    </location>
</feature>
<comment type="subcellular location">
    <subcellularLocation>
        <location evidence="1">Cell membrane</location>
        <topology evidence="1">Lipid-anchor</topology>
    </subcellularLocation>
    <subcellularLocation>
        <location evidence="1">Membrane</location>
        <location evidence="1">Caveola</location>
    </subcellularLocation>
</comment>
<dbReference type="PANTHER" id="PTHR13806:SF31">
    <property type="entry name" value="FLOTILLIN-LIKE PROTEIN 1-RELATED"/>
    <property type="match status" value="1"/>
</dbReference>
<dbReference type="EMBL" id="JARPOI010000006">
    <property type="protein sequence ID" value="KAJ9178971.1"/>
    <property type="molecule type" value="Genomic_DNA"/>
</dbReference>
<keyword evidence="4" id="KW-1185">Reference proteome</keyword>
<dbReference type="Proteomes" id="UP001174677">
    <property type="component" value="Chromosome 6"/>
</dbReference>
<evidence type="ECO:0000256" key="2">
    <source>
        <dbReference type="SAM" id="MobiDB-lite"/>
    </source>
</evidence>
<dbReference type="PANTHER" id="PTHR13806">
    <property type="entry name" value="FLOTILLIN-RELATED"/>
    <property type="match status" value="1"/>
</dbReference>
<comment type="caution">
    <text evidence="3">The sequence shown here is derived from an EMBL/GenBank/DDBJ whole genome shotgun (WGS) entry which is preliminary data.</text>
</comment>
<sequence>MKGEIGAKIREGQTAQNAAKIDPETMIVSTQRQGEGKKEEIKVSTDVKIFENQKEANLAEANAGLATKKAGWAQAAKLAEVEAAKAVAMRVEAELQSEVEKKNALAKTEKLKAELLSQANVEYETKGREANWELYRKQKEVEAVLYEKQKNAEAQKATTDAAFCARQQAADGELYAKKKEAEAIEILAKAQGFYLTTLLKQFEFVKINAQAVNGLQPKISIWNNGANGGVKANSGGPMKDIAGVFSMLPPLLTIVQ</sequence>
<protein>
    <recommendedName>
        <fullName evidence="1">Flotillin-like</fullName>
    </recommendedName>
</protein>
<gene>
    <name evidence="3" type="ORF">P3X46_010808</name>
</gene>
<reference evidence="3" key="1">
    <citation type="journal article" date="2023" name="Plant Biotechnol. J.">
        <title>Chromosome-level wild Hevea brasiliensis genome provides new tools for genomic-assisted breeding and valuable loci to elevate rubber yield.</title>
        <authorList>
            <person name="Cheng H."/>
            <person name="Song X."/>
            <person name="Hu Y."/>
            <person name="Wu T."/>
            <person name="Yang Q."/>
            <person name="An Z."/>
            <person name="Feng S."/>
            <person name="Deng Z."/>
            <person name="Wu W."/>
            <person name="Zeng X."/>
            <person name="Tu M."/>
            <person name="Wang X."/>
            <person name="Huang H."/>
        </authorList>
    </citation>
    <scope>NUCLEOTIDE SEQUENCE</scope>
    <source>
        <strain evidence="3">MT/VB/25A 57/8</strain>
    </source>
</reference>
<keyword evidence="1" id="KW-1003">Cell membrane</keyword>
<evidence type="ECO:0000256" key="1">
    <source>
        <dbReference type="RuleBase" id="RU366054"/>
    </source>
</evidence>
<comment type="similarity">
    <text evidence="1">Belongs to the band 7/mec-2 family. Flotillin subfamily.</text>
</comment>